<gene>
    <name evidence="1" type="ORF">RRG08_005172</name>
</gene>
<sequence>MLPLNLFHKIPCRIQAATEDMINKVTTIIHSNYNAPSLTNTIGDKYSVAPTDHGWQATAERRKRPVNKWKQKKELYKLRKGYKNAKGKTVAARSLGVGCNPDTCKRR</sequence>
<dbReference type="AlphaFoldDB" id="A0AAE0ZHD2"/>
<accession>A0AAE0ZHD2</accession>
<keyword evidence="2" id="KW-1185">Reference proteome</keyword>
<protein>
    <submittedName>
        <fullName evidence="1">Uncharacterized protein</fullName>
    </submittedName>
</protein>
<reference evidence="1" key="1">
    <citation type="journal article" date="2023" name="G3 (Bethesda)">
        <title>A reference genome for the long-term kleptoplast-retaining sea slug Elysia crispata morphotype clarki.</title>
        <authorList>
            <person name="Eastman K.E."/>
            <person name="Pendleton A.L."/>
            <person name="Shaikh M.A."/>
            <person name="Suttiyut T."/>
            <person name="Ogas R."/>
            <person name="Tomko P."/>
            <person name="Gavelis G."/>
            <person name="Widhalm J.R."/>
            <person name="Wisecaver J.H."/>
        </authorList>
    </citation>
    <scope>NUCLEOTIDE SEQUENCE</scope>
    <source>
        <strain evidence="1">ECLA1</strain>
    </source>
</reference>
<evidence type="ECO:0000313" key="2">
    <source>
        <dbReference type="Proteomes" id="UP001283361"/>
    </source>
</evidence>
<comment type="caution">
    <text evidence="1">The sequence shown here is derived from an EMBL/GenBank/DDBJ whole genome shotgun (WGS) entry which is preliminary data.</text>
</comment>
<organism evidence="1 2">
    <name type="scientific">Elysia crispata</name>
    <name type="common">lettuce slug</name>
    <dbReference type="NCBI Taxonomy" id="231223"/>
    <lineage>
        <taxon>Eukaryota</taxon>
        <taxon>Metazoa</taxon>
        <taxon>Spiralia</taxon>
        <taxon>Lophotrochozoa</taxon>
        <taxon>Mollusca</taxon>
        <taxon>Gastropoda</taxon>
        <taxon>Heterobranchia</taxon>
        <taxon>Euthyneura</taxon>
        <taxon>Panpulmonata</taxon>
        <taxon>Sacoglossa</taxon>
        <taxon>Placobranchoidea</taxon>
        <taxon>Plakobranchidae</taxon>
        <taxon>Elysia</taxon>
    </lineage>
</organism>
<name>A0AAE0ZHD2_9GAST</name>
<evidence type="ECO:0000313" key="1">
    <source>
        <dbReference type="EMBL" id="KAK3769225.1"/>
    </source>
</evidence>
<dbReference type="Proteomes" id="UP001283361">
    <property type="component" value="Unassembled WGS sequence"/>
</dbReference>
<dbReference type="EMBL" id="JAWDGP010003957">
    <property type="protein sequence ID" value="KAK3769225.1"/>
    <property type="molecule type" value="Genomic_DNA"/>
</dbReference>
<proteinExistence type="predicted"/>